<dbReference type="InterPro" id="IPR029058">
    <property type="entry name" value="AB_hydrolase_fold"/>
</dbReference>
<dbReference type="PANTHER" id="PTHR43798:SF31">
    <property type="entry name" value="AB HYDROLASE SUPERFAMILY PROTEIN YCLE"/>
    <property type="match status" value="1"/>
</dbReference>
<keyword evidence="4" id="KW-1185">Reference proteome</keyword>
<dbReference type="InterPro" id="IPR000073">
    <property type="entry name" value="AB_hydrolase_1"/>
</dbReference>
<accession>A0A1T1ATP5</accession>
<dbReference type="STRING" id="28066.RF819_12640"/>
<organism evidence="3 4">
    <name type="scientific">Rhodoferax fermentans</name>
    <dbReference type="NCBI Taxonomy" id="28066"/>
    <lineage>
        <taxon>Bacteria</taxon>
        <taxon>Pseudomonadati</taxon>
        <taxon>Pseudomonadota</taxon>
        <taxon>Betaproteobacteria</taxon>
        <taxon>Burkholderiales</taxon>
        <taxon>Comamonadaceae</taxon>
        <taxon>Rhodoferax</taxon>
    </lineage>
</organism>
<dbReference type="EMBL" id="MTJN01000002">
    <property type="protein sequence ID" value="OOV07461.1"/>
    <property type="molecule type" value="Genomic_DNA"/>
</dbReference>
<dbReference type="GO" id="GO:0016787">
    <property type="term" value="F:hydrolase activity"/>
    <property type="evidence" value="ECO:0007669"/>
    <property type="project" value="UniProtKB-KW"/>
</dbReference>
<feature type="domain" description="AB hydrolase-1" evidence="2">
    <location>
        <begin position="25"/>
        <end position="270"/>
    </location>
</feature>
<evidence type="ECO:0000313" key="3">
    <source>
        <dbReference type="EMBL" id="OOV07461.1"/>
    </source>
</evidence>
<dbReference type="GO" id="GO:0016020">
    <property type="term" value="C:membrane"/>
    <property type="evidence" value="ECO:0007669"/>
    <property type="project" value="TreeGrafter"/>
</dbReference>
<evidence type="ECO:0000256" key="1">
    <source>
        <dbReference type="ARBA" id="ARBA00022801"/>
    </source>
</evidence>
<dbReference type="Pfam" id="PF12697">
    <property type="entry name" value="Abhydrolase_6"/>
    <property type="match status" value="1"/>
</dbReference>
<gene>
    <name evidence="3" type="ORF">RF819_12640</name>
</gene>
<name>A0A1T1ATP5_RHOFE</name>
<protein>
    <submittedName>
        <fullName evidence="3">Alpha/beta hydrolase</fullName>
    </submittedName>
</protein>
<dbReference type="Gene3D" id="3.40.50.1820">
    <property type="entry name" value="alpha/beta hydrolase"/>
    <property type="match status" value="1"/>
</dbReference>
<dbReference type="InterPro" id="IPR050266">
    <property type="entry name" value="AB_hydrolase_sf"/>
</dbReference>
<evidence type="ECO:0000259" key="2">
    <source>
        <dbReference type="Pfam" id="PF12697"/>
    </source>
</evidence>
<dbReference type="RefSeq" id="WP_078365305.1">
    <property type="nucleotide sequence ID" value="NZ_MTJN01000002.1"/>
</dbReference>
<comment type="caution">
    <text evidence="3">The sequence shown here is derived from an EMBL/GenBank/DDBJ whole genome shotgun (WGS) entry which is preliminary data.</text>
</comment>
<dbReference type="PANTHER" id="PTHR43798">
    <property type="entry name" value="MONOACYLGLYCEROL LIPASE"/>
    <property type="match status" value="1"/>
</dbReference>
<dbReference type="OrthoDB" id="9780765at2"/>
<dbReference type="Proteomes" id="UP000190750">
    <property type="component" value="Unassembled WGS sequence"/>
</dbReference>
<sequence length="286" mass="31584">MQHLNISADDGETLHLHRRGEGPPVLLLHGWTSSHMAFSPLVEQLSNTYQVLRPDARGHGDHRLTVNPAPDVQRLARDVINLLDHLKIDRVVAVGHSMGALTLWQCLRDYGSARFSHLAFVDQSPKLVTDASWDGGIYGDFDANRSQQLISDLERDFIEAVLRLVAFGLNDKARASYLRNSSGWRLMRESLQTVDPGSAIAIWKSLVAADYRDVLPKINVPTLLACGTCSNFYTAETARFVATQTPGAQLSFYDGADHGPHLAQPERFVAELRALINTPSPQAISP</sequence>
<proteinExistence type="predicted"/>
<dbReference type="SUPFAM" id="SSF53474">
    <property type="entry name" value="alpha/beta-Hydrolases"/>
    <property type="match status" value="1"/>
</dbReference>
<dbReference type="AlphaFoldDB" id="A0A1T1ATP5"/>
<reference evidence="3 4" key="1">
    <citation type="submission" date="2017-01" db="EMBL/GenBank/DDBJ databases">
        <title>Genome sequencing of Rhodoferax fermentans JCM 7819.</title>
        <authorList>
            <person name="Kim Y.J."/>
            <person name="Farh M.E.-A."/>
            <person name="Yang D.-C."/>
        </authorList>
    </citation>
    <scope>NUCLEOTIDE SEQUENCE [LARGE SCALE GENOMIC DNA]</scope>
    <source>
        <strain evidence="3 4">JCM 7819</strain>
    </source>
</reference>
<evidence type="ECO:0000313" key="4">
    <source>
        <dbReference type="Proteomes" id="UP000190750"/>
    </source>
</evidence>
<keyword evidence="1 3" id="KW-0378">Hydrolase</keyword>